<dbReference type="Proteomes" id="UP001148838">
    <property type="component" value="Unassembled WGS sequence"/>
</dbReference>
<dbReference type="EMBL" id="JAJSOF020000036">
    <property type="protein sequence ID" value="KAJ4429056.1"/>
    <property type="molecule type" value="Genomic_DNA"/>
</dbReference>
<gene>
    <name evidence="1" type="ORF">ANN_26052</name>
</gene>
<evidence type="ECO:0008006" key="3">
    <source>
        <dbReference type="Google" id="ProtNLM"/>
    </source>
</evidence>
<evidence type="ECO:0000313" key="1">
    <source>
        <dbReference type="EMBL" id="KAJ4429056.1"/>
    </source>
</evidence>
<organism evidence="1 2">
    <name type="scientific">Periplaneta americana</name>
    <name type="common">American cockroach</name>
    <name type="synonym">Blatta americana</name>
    <dbReference type="NCBI Taxonomy" id="6978"/>
    <lineage>
        <taxon>Eukaryota</taxon>
        <taxon>Metazoa</taxon>
        <taxon>Ecdysozoa</taxon>
        <taxon>Arthropoda</taxon>
        <taxon>Hexapoda</taxon>
        <taxon>Insecta</taxon>
        <taxon>Pterygota</taxon>
        <taxon>Neoptera</taxon>
        <taxon>Polyneoptera</taxon>
        <taxon>Dictyoptera</taxon>
        <taxon>Blattodea</taxon>
        <taxon>Blattoidea</taxon>
        <taxon>Blattidae</taxon>
        <taxon>Blattinae</taxon>
        <taxon>Periplaneta</taxon>
    </lineage>
</organism>
<protein>
    <recommendedName>
        <fullName evidence="3">Tc1-like transposase DDE domain-containing protein</fullName>
    </recommendedName>
</protein>
<name>A0ABQ8S4W3_PERAM</name>
<evidence type="ECO:0000313" key="2">
    <source>
        <dbReference type="Proteomes" id="UP001148838"/>
    </source>
</evidence>
<keyword evidence="2" id="KW-1185">Reference proteome</keyword>
<sequence>MKANTGFVVANASNGAIHFVQVQMIGFYLRFILFSESLFLKQSRTGTIKRAELFSKSRPLQIDAQSEAEKELAEHILLMESRLFGLTMDEVRSLAFELAEKNNLAHNFNRTKKRHENNSGEAIFDLLSDLYNQHNFTANRVFNVDETGIRTIPNSNLKVLAWGGGKRQVGGLVPAERGILVTAETCMSASEIYMSTMFVFPRQRAKPELLDYAPPGSTPVDGCRKTFL</sequence>
<proteinExistence type="predicted"/>
<reference evidence="1 2" key="1">
    <citation type="journal article" date="2022" name="Allergy">
        <title>Genome assembly and annotation of Periplaneta americana reveal a comprehensive cockroach allergen profile.</title>
        <authorList>
            <person name="Wang L."/>
            <person name="Xiong Q."/>
            <person name="Saelim N."/>
            <person name="Wang L."/>
            <person name="Nong W."/>
            <person name="Wan A.T."/>
            <person name="Shi M."/>
            <person name="Liu X."/>
            <person name="Cao Q."/>
            <person name="Hui J.H.L."/>
            <person name="Sookrung N."/>
            <person name="Leung T.F."/>
            <person name="Tungtrongchitr A."/>
            <person name="Tsui S.K.W."/>
        </authorList>
    </citation>
    <scope>NUCLEOTIDE SEQUENCE [LARGE SCALE GENOMIC DNA]</scope>
    <source>
        <strain evidence="1">PWHHKU_190912</strain>
    </source>
</reference>
<comment type="caution">
    <text evidence="1">The sequence shown here is derived from an EMBL/GenBank/DDBJ whole genome shotgun (WGS) entry which is preliminary data.</text>
</comment>
<accession>A0ABQ8S4W3</accession>